<evidence type="ECO:0000256" key="2">
    <source>
        <dbReference type="SAM" id="MobiDB-lite"/>
    </source>
</evidence>
<feature type="compositionally biased region" description="Basic and acidic residues" evidence="2">
    <location>
        <begin position="62"/>
        <end position="99"/>
    </location>
</feature>
<evidence type="ECO:0000313" key="3">
    <source>
        <dbReference type="EMBL" id="CAD0088863.1"/>
    </source>
</evidence>
<proteinExistence type="predicted"/>
<evidence type="ECO:0000313" key="4">
    <source>
        <dbReference type="Proteomes" id="UP000716446"/>
    </source>
</evidence>
<gene>
    <name evidence="3" type="ORF">AWRI4619_LOCUS5483</name>
</gene>
<organism evidence="3 4">
    <name type="scientific">Aureobasidium vineae</name>
    <dbReference type="NCBI Taxonomy" id="2773715"/>
    <lineage>
        <taxon>Eukaryota</taxon>
        <taxon>Fungi</taxon>
        <taxon>Dikarya</taxon>
        <taxon>Ascomycota</taxon>
        <taxon>Pezizomycotina</taxon>
        <taxon>Dothideomycetes</taxon>
        <taxon>Dothideomycetidae</taxon>
        <taxon>Dothideales</taxon>
        <taxon>Saccotheciaceae</taxon>
        <taxon>Aureobasidium</taxon>
    </lineage>
</organism>
<protein>
    <submittedName>
        <fullName evidence="3">Uncharacterized protein</fullName>
    </submittedName>
</protein>
<accession>A0A9N8JK71</accession>
<feature type="region of interest" description="Disordered" evidence="2">
    <location>
        <begin position="1"/>
        <end position="155"/>
    </location>
</feature>
<dbReference type="Proteomes" id="UP000716446">
    <property type="component" value="Unassembled WGS sequence"/>
</dbReference>
<feature type="compositionally biased region" description="Acidic residues" evidence="2">
    <location>
        <begin position="109"/>
        <end position="135"/>
    </location>
</feature>
<reference evidence="3" key="1">
    <citation type="submission" date="2020-06" db="EMBL/GenBank/DDBJ databases">
        <authorList>
            <person name="Onetto C."/>
        </authorList>
    </citation>
    <scope>NUCLEOTIDE SEQUENCE</scope>
</reference>
<feature type="compositionally biased region" description="Low complexity" evidence="2">
    <location>
        <begin position="9"/>
        <end position="21"/>
    </location>
</feature>
<keyword evidence="1" id="KW-0175">Coiled coil</keyword>
<sequence length="300" mass="33812">MTKDENIPTNDTTDKTTTTADDASHEVKIVIGNEQNTHPTLMGPPVIRVSKVPDSTPVTVHPSHEVTRRSDEKSTSVSEDIKHGQDDAEQRNHPSRSDSELNEAASIYEDCDMEHDDGDGYDFDYEDDDDDELSLENDPFFGDAQTKPDQPTEEQLDAIRKTMEEDEEKEAEKEALEEANREAIQKALTDGLPPALVDNSTGIEVYEPIEPPQPLLSEQVNNATELILRLRSFLGGEELMLVVGYIEPPFEMKLKFIQAVNLDVAELESLAFLFGDYYIQDEDTAYKVCLLPWHHCTQRD</sequence>
<dbReference type="EMBL" id="CAIJEN010000007">
    <property type="protein sequence ID" value="CAD0088863.1"/>
    <property type="molecule type" value="Genomic_DNA"/>
</dbReference>
<feature type="coiled-coil region" evidence="1">
    <location>
        <begin position="156"/>
        <end position="186"/>
    </location>
</feature>
<evidence type="ECO:0000256" key="1">
    <source>
        <dbReference type="SAM" id="Coils"/>
    </source>
</evidence>
<name>A0A9N8JK71_9PEZI</name>
<comment type="caution">
    <text evidence="3">The sequence shown here is derived from an EMBL/GenBank/DDBJ whole genome shotgun (WGS) entry which is preliminary data.</text>
</comment>
<keyword evidence="4" id="KW-1185">Reference proteome</keyword>
<dbReference type="AlphaFoldDB" id="A0A9N8JK71"/>